<dbReference type="Pfam" id="PF15919">
    <property type="entry name" value="HicB_lk_antitox"/>
    <property type="match status" value="1"/>
</dbReference>
<dbReference type="Gene3D" id="3.30.160.250">
    <property type="match status" value="1"/>
</dbReference>
<gene>
    <name evidence="2" type="ORF">FEV09_06805</name>
</gene>
<dbReference type="SUPFAM" id="SSF143100">
    <property type="entry name" value="TTHA1013/TTHA0281-like"/>
    <property type="match status" value="1"/>
</dbReference>
<dbReference type="Proteomes" id="UP001152872">
    <property type="component" value="Unassembled WGS sequence"/>
</dbReference>
<protein>
    <submittedName>
        <fullName evidence="2">Type II toxin-antitoxin system HicB family antitoxin</fullName>
    </submittedName>
</protein>
<dbReference type="PANTHER" id="PTHR34504">
    <property type="entry name" value="ANTITOXIN HICB"/>
    <property type="match status" value="1"/>
</dbReference>
<dbReference type="InterPro" id="IPR035069">
    <property type="entry name" value="TTHA1013/TTHA0281-like"/>
</dbReference>
<dbReference type="PANTHER" id="PTHR34504:SF2">
    <property type="entry name" value="UPF0150 PROTEIN SSL0259"/>
    <property type="match status" value="1"/>
</dbReference>
<reference evidence="2" key="1">
    <citation type="submission" date="2019-05" db="EMBL/GenBank/DDBJ databases">
        <title>Whole genome sequencing of Pseudanabaena catenata USMAC16.</title>
        <authorList>
            <person name="Khan Z."/>
            <person name="Omar W.M."/>
            <person name="Convey P."/>
            <person name="Merican F."/>
            <person name="Najimudin N."/>
        </authorList>
    </citation>
    <scope>NUCLEOTIDE SEQUENCE</scope>
    <source>
        <strain evidence="2">USMAC16</strain>
    </source>
</reference>
<name>A0A9X4RHR0_9CYAN</name>
<dbReference type="AlphaFoldDB" id="A0A9X4RHR0"/>
<evidence type="ECO:0000313" key="2">
    <source>
        <dbReference type="EMBL" id="MDG3494265.1"/>
    </source>
</evidence>
<accession>A0A9X4RHR0</accession>
<dbReference type="InterPro" id="IPR051404">
    <property type="entry name" value="TA_system_antitoxin"/>
</dbReference>
<proteinExistence type="predicted"/>
<dbReference type="RefSeq" id="WP_009626331.1">
    <property type="nucleotide sequence ID" value="NZ_VBTY01000039.1"/>
</dbReference>
<evidence type="ECO:0000313" key="3">
    <source>
        <dbReference type="Proteomes" id="UP001152872"/>
    </source>
</evidence>
<sequence>MPHYSMIIIWSEEDSCYLVHLPDFPFQQFHTHGDTYEEAAKHGQEVIDSYLEIYREEGKSLPQPKNSMQLLQAA</sequence>
<organism evidence="2 3">
    <name type="scientific">Pseudanabaena catenata USMAC16</name>
    <dbReference type="NCBI Taxonomy" id="1855837"/>
    <lineage>
        <taxon>Bacteria</taxon>
        <taxon>Bacillati</taxon>
        <taxon>Cyanobacteriota</taxon>
        <taxon>Cyanophyceae</taxon>
        <taxon>Pseudanabaenales</taxon>
        <taxon>Pseudanabaenaceae</taxon>
        <taxon>Pseudanabaena</taxon>
    </lineage>
</organism>
<feature type="domain" description="HicB-like antitoxin of toxin-antitoxin system" evidence="1">
    <location>
        <begin position="7"/>
        <end position="69"/>
    </location>
</feature>
<evidence type="ECO:0000259" key="1">
    <source>
        <dbReference type="Pfam" id="PF15919"/>
    </source>
</evidence>
<dbReference type="EMBL" id="VBTY01000039">
    <property type="protein sequence ID" value="MDG3494265.1"/>
    <property type="molecule type" value="Genomic_DNA"/>
</dbReference>
<comment type="caution">
    <text evidence="2">The sequence shown here is derived from an EMBL/GenBank/DDBJ whole genome shotgun (WGS) entry which is preliminary data.</text>
</comment>
<keyword evidence="3" id="KW-1185">Reference proteome</keyword>
<dbReference type="InterPro" id="IPR031807">
    <property type="entry name" value="HicB-like"/>
</dbReference>